<evidence type="ECO:0000313" key="3">
    <source>
        <dbReference type="EMBL" id="KAK9699942.1"/>
    </source>
</evidence>
<sequence length="290" mass="33624">MGRFSFQKVSADEEEDEDDDEEFFKRGGDYFYSRIAATEVESVVRKRRSFHRSSSVLSSALSLVGSRKSFSYDKLSQVPIQLTVIKLDGSSFEIDVRNMGTIAELKQAVERKFSHLPTKGPGKISWRHVWGHFCLSHRGHKLLHDSDYLNDYGIKDGDQLRFVRHVSIAYNLIKKQSRKRIEAPKPITIADYNEEESKKSEVYEDIEDLRCQQYKNEVEDNSTQNDCMLSHLFSGWFLYSKLSNREHTRFGDDIGRSRWAGGFVGCFRSLFHFSDNRPSNYSSRVSQVEI</sequence>
<keyword evidence="4" id="KW-1185">Reference proteome</keyword>
<dbReference type="InterPro" id="IPR029071">
    <property type="entry name" value="Ubiquitin-like_domsf"/>
</dbReference>
<evidence type="ECO:0000259" key="2">
    <source>
        <dbReference type="PROSITE" id="PS50053"/>
    </source>
</evidence>
<proteinExistence type="predicted"/>
<feature type="region of interest" description="Disordered" evidence="1">
    <location>
        <begin position="1"/>
        <end position="20"/>
    </location>
</feature>
<dbReference type="CDD" id="cd17058">
    <property type="entry name" value="Ubl_SNRNP25"/>
    <property type="match status" value="1"/>
</dbReference>
<dbReference type="SUPFAM" id="SSF54236">
    <property type="entry name" value="Ubiquitin-like"/>
    <property type="match status" value="1"/>
</dbReference>
<protein>
    <recommendedName>
        <fullName evidence="2">Ubiquitin-like domain-containing protein</fullName>
    </recommendedName>
</protein>
<evidence type="ECO:0000313" key="4">
    <source>
        <dbReference type="Proteomes" id="UP001443914"/>
    </source>
</evidence>
<name>A0AAW1JAB1_SAPOF</name>
<dbReference type="InterPro" id="IPR040610">
    <property type="entry name" value="SNRNP25_ubiquitin"/>
</dbReference>
<dbReference type="AlphaFoldDB" id="A0AAW1JAB1"/>
<accession>A0AAW1JAB1</accession>
<dbReference type="Pfam" id="PF18036">
    <property type="entry name" value="Ubiquitin_4"/>
    <property type="match status" value="1"/>
</dbReference>
<feature type="domain" description="Ubiquitin-like" evidence="2">
    <location>
        <begin position="80"/>
        <end position="163"/>
    </location>
</feature>
<dbReference type="PANTHER" id="PTHR14942:SF9">
    <property type="entry name" value="OS02G0188500 PROTEIN"/>
    <property type="match status" value="1"/>
</dbReference>
<dbReference type="Proteomes" id="UP001443914">
    <property type="component" value="Unassembled WGS sequence"/>
</dbReference>
<gene>
    <name evidence="3" type="ORF">RND81_08G205300</name>
</gene>
<reference evidence="3" key="1">
    <citation type="submission" date="2024-03" db="EMBL/GenBank/DDBJ databases">
        <title>WGS assembly of Saponaria officinalis var. Norfolk2.</title>
        <authorList>
            <person name="Jenkins J."/>
            <person name="Shu S."/>
            <person name="Grimwood J."/>
            <person name="Barry K."/>
            <person name="Goodstein D."/>
            <person name="Schmutz J."/>
            <person name="Leebens-Mack J."/>
            <person name="Osbourn A."/>
        </authorList>
    </citation>
    <scope>NUCLEOTIDE SEQUENCE [LARGE SCALE GENOMIC DNA]</scope>
    <source>
        <strain evidence="3">JIC</strain>
    </source>
</reference>
<dbReference type="EMBL" id="JBDFQZ010000008">
    <property type="protein sequence ID" value="KAK9699942.1"/>
    <property type="molecule type" value="Genomic_DNA"/>
</dbReference>
<dbReference type="InterPro" id="IPR039690">
    <property type="entry name" value="SNRNP25"/>
</dbReference>
<dbReference type="PANTHER" id="PTHR14942">
    <property type="entry name" value="U11/U12 SMALL NUCLEAR RIBONUCLEOPROTEIN 25 KDA PROTEIN"/>
    <property type="match status" value="1"/>
</dbReference>
<evidence type="ECO:0000256" key="1">
    <source>
        <dbReference type="SAM" id="MobiDB-lite"/>
    </source>
</evidence>
<comment type="caution">
    <text evidence="3">The sequence shown here is derived from an EMBL/GenBank/DDBJ whole genome shotgun (WGS) entry which is preliminary data.</text>
</comment>
<dbReference type="InterPro" id="IPR000626">
    <property type="entry name" value="Ubiquitin-like_dom"/>
</dbReference>
<dbReference type="Gene3D" id="3.10.20.90">
    <property type="entry name" value="Phosphatidylinositol 3-kinase Catalytic Subunit, Chain A, domain 1"/>
    <property type="match status" value="1"/>
</dbReference>
<dbReference type="PROSITE" id="PS50053">
    <property type="entry name" value="UBIQUITIN_2"/>
    <property type="match status" value="1"/>
</dbReference>
<dbReference type="GO" id="GO:0000398">
    <property type="term" value="P:mRNA splicing, via spliceosome"/>
    <property type="evidence" value="ECO:0007669"/>
    <property type="project" value="InterPro"/>
</dbReference>
<organism evidence="3 4">
    <name type="scientific">Saponaria officinalis</name>
    <name type="common">Common soapwort</name>
    <name type="synonym">Lychnis saponaria</name>
    <dbReference type="NCBI Taxonomy" id="3572"/>
    <lineage>
        <taxon>Eukaryota</taxon>
        <taxon>Viridiplantae</taxon>
        <taxon>Streptophyta</taxon>
        <taxon>Embryophyta</taxon>
        <taxon>Tracheophyta</taxon>
        <taxon>Spermatophyta</taxon>
        <taxon>Magnoliopsida</taxon>
        <taxon>eudicotyledons</taxon>
        <taxon>Gunneridae</taxon>
        <taxon>Pentapetalae</taxon>
        <taxon>Caryophyllales</taxon>
        <taxon>Caryophyllaceae</taxon>
        <taxon>Caryophylleae</taxon>
        <taxon>Saponaria</taxon>
    </lineage>
</organism>